<comment type="subcellular location">
    <subcellularLocation>
        <location evidence="1">Membrane</location>
        <topology evidence="1">Multi-pass membrane protein</topology>
    </subcellularLocation>
</comment>
<keyword evidence="7" id="KW-0067">ATP-binding</keyword>
<evidence type="ECO:0000256" key="10">
    <source>
        <dbReference type="SAM" id="MobiDB-lite"/>
    </source>
</evidence>
<evidence type="ECO:0000256" key="11">
    <source>
        <dbReference type="SAM" id="Phobius"/>
    </source>
</evidence>
<keyword evidence="9 11" id="KW-0472">Membrane</keyword>
<feature type="domain" description="ABC transporter" evidence="12">
    <location>
        <begin position="737"/>
        <end position="974"/>
    </location>
</feature>
<dbReference type="InterPro" id="IPR003593">
    <property type="entry name" value="AAA+_ATPase"/>
</dbReference>
<dbReference type="Proteomes" id="UP001642409">
    <property type="component" value="Unassembled WGS sequence"/>
</dbReference>
<keyword evidence="4 11" id="KW-0812">Transmembrane</keyword>
<organism evidence="13">
    <name type="scientific">Hexamita inflata</name>
    <dbReference type="NCBI Taxonomy" id="28002"/>
    <lineage>
        <taxon>Eukaryota</taxon>
        <taxon>Metamonada</taxon>
        <taxon>Diplomonadida</taxon>
        <taxon>Hexamitidae</taxon>
        <taxon>Hexamitinae</taxon>
        <taxon>Hexamita</taxon>
    </lineage>
</organism>
<feature type="transmembrane region" description="Helical" evidence="11">
    <location>
        <begin position="607"/>
        <end position="625"/>
    </location>
</feature>
<dbReference type="InterPro" id="IPR017871">
    <property type="entry name" value="ABC_transporter-like_CS"/>
</dbReference>
<evidence type="ECO:0000313" key="14">
    <source>
        <dbReference type="EMBL" id="CAL6005913.1"/>
    </source>
</evidence>
<dbReference type="PANTHER" id="PTHR19229">
    <property type="entry name" value="ATP-BINDING CASSETTE TRANSPORTER SUBFAMILY A ABCA"/>
    <property type="match status" value="1"/>
</dbReference>
<evidence type="ECO:0000256" key="6">
    <source>
        <dbReference type="ARBA" id="ARBA00022741"/>
    </source>
</evidence>
<dbReference type="InterPro" id="IPR026082">
    <property type="entry name" value="ABCA"/>
</dbReference>
<keyword evidence="15" id="KW-1185">Reference proteome</keyword>
<name>A0AA86TX22_9EUKA</name>
<dbReference type="InterPro" id="IPR027417">
    <property type="entry name" value="P-loop_NTPase"/>
</dbReference>
<feature type="transmembrane region" description="Helical" evidence="11">
    <location>
        <begin position="469"/>
        <end position="488"/>
    </location>
</feature>
<dbReference type="GO" id="GO:0005319">
    <property type="term" value="F:lipid transporter activity"/>
    <property type="evidence" value="ECO:0007669"/>
    <property type="project" value="TreeGrafter"/>
</dbReference>
<evidence type="ECO:0000256" key="2">
    <source>
        <dbReference type="ARBA" id="ARBA00008869"/>
    </source>
</evidence>
<feature type="transmembrane region" description="Helical" evidence="11">
    <location>
        <begin position="500"/>
        <end position="521"/>
    </location>
</feature>
<feature type="transmembrane region" description="Helical" evidence="11">
    <location>
        <begin position="405"/>
        <end position="428"/>
    </location>
</feature>
<feature type="transmembrane region" description="Helical" evidence="11">
    <location>
        <begin position="435"/>
        <end position="457"/>
    </location>
</feature>
<dbReference type="InterPro" id="IPR003439">
    <property type="entry name" value="ABC_transporter-like_ATP-bd"/>
</dbReference>
<gene>
    <name evidence="14" type="ORF">HINF_LOCUS19839</name>
    <name evidence="13" type="ORF">HINF_LOCUS20220</name>
</gene>
<dbReference type="GO" id="GO:0140359">
    <property type="term" value="F:ABC-type transporter activity"/>
    <property type="evidence" value="ECO:0007669"/>
    <property type="project" value="InterPro"/>
</dbReference>
<dbReference type="InterPro" id="IPR013525">
    <property type="entry name" value="ABC2_TM"/>
</dbReference>
<dbReference type="Gene3D" id="3.40.50.300">
    <property type="entry name" value="P-loop containing nucleotide triphosphate hydrolases"/>
    <property type="match status" value="1"/>
</dbReference>
<evidence type="ECO:0000256" key="3">
    <source>
        <dbReference type="ARBA" id="ARBA00022448"/>
    </source>
</evidence>
<keyword evidence="5" id="KW-0677">Repeat</keyword>
<protein>
    <submittedName>
        <fullName evidence="13">ABC transporter family protein</fullName>
    </submittedName>
    <submittedName>
        <fullName evidence="14">ABC_transporter family protein</fullName>
    </submittedName>
</protein>
<sequence>MSNQRTLEQHFKMPPMKPRQFQAVTVKNWILLAQSPFGLIGCFITSILFVSLLGWAHTILEKNHKPIDNNSSEMIPNPMPVESQPENINHHMHFTLTTNVSADSVKYFGTLPENAQGTGYIGAADKKWTANNEKAQLRVQYSIPENINCSITQSQIPFATVDDLRCTTDACKPKYTTFEQLDEEVNNTIYELMAQNIDAEHKQPTKKLSFTEKLMNFVENSFKINNKVSESEFTFTVDDYNLTNQFKWDKHERLYTSAVNFSYLNFPINKLIHAPKVHEVGYKYILSSYSSHQTHNSMQYNLSNFNHLGGTQYFLFQTFLRNTFEPQVGSEPANIKGYQKQFWELYVDKGADAATPILSTFIIPVAFYLLVPLFAYQMSQEKGDGLLSLQQMMGLRYYPRYFADLIFQLVIGVVMFGVIIGGCAIFGLEYVSHTYWGIWFLYGMLFVFNVPILSQLFSSFTDSGKTVSIVSLLVIIIEGYFCSSWVSGTYDTTADRTISMWYALVPGAAPMIVMAMVNSLIVPQNPLDYLSTSKYFKLVKVADGSMTADVGYEVAWAIVLGFISIVMYALLSIYIDRITPRRNGIPEHPLFFLQTLYERASVNARRVFVEITWASAFWAVGQMFVHPKILLISQAEIDQFVSKERHKSEQNEVDEDEISQSGGTSSTTFDYLKGGKDNTTTGSELSHPSQSGNNMQRQIQKEFKHQNKMSVRDPDLATEKELTIQGLAASNGQIPLVRLLNLRKTYPATRYTPAKHAVRGVYYTVGENECLCLLGANGCGKTSQINMLCMLFKPTNGTAYICGKSINDRRSQQYIQTNLGVCPQFDILYPTMSIRQHLRFYARIKGVHKSIQEEHISDLLEAVELTKQQDQASKSLSGGMKRRLSISIALCSKPKVLIFDEPSSGLDVATRRQLWNVIIKARQGRAVLLTTHAMEEAECLSTRIAIMAEGKIRCIGTAAGLQKKFGSGYQLTICVDKERTIKANPVYIGSVQLSSKGEQVAHQKITNEISQGLVLASCYQGSLVYIIPENVVISELFGKMEGLVKDLESGICDWGLNQTSLESVFMKVVSQSY</sequence>
<evidence type="ECO:0000259" key="12">
    <source>
        <dbReference type="PROSITE" id="PS50893"/>
    </source>
</evidence>
<evidence type="ECO:0000256" key="5">
    <source>
        <dbReference type="ARBA" id="ARBA00022737"/>
    </source>
</evidence>
<dbReference type="Pfam" id="PF00005">
    <property type="entry name" value="ABC_tran"/>
    <property type="match status" value="1"/>
</dbReference>
<evidence type="ECO:0000256" key="1">
    <source>
        <dbReference type="ARBA" id="ARBA00004141"/>
    </source>
</evidence>
<dbReference type="AlphaFoldDB" id="A0AA86TX22"/>
<feature type="compositionally biased region" description="Polar residues" evidence="10">
    <location>
        <begin position="677"/>
        <end position="698"/>
    </location>
</feature>
<reference evidence="14 15" key="2">
    <citation type="submission" date="2024-07" db="EMBL/GenBank/DDBJ databases">
        <authorList>
            <person name="Akdeniz Z."/>
        </authorList>
    </citation>
    <scope>NUCLEOTIDE SEQUENCE [LARGE SCALE GENOMIC DNA]</scope>
</reference>
<feature type="transmembrane region" description="Helical" evidence="11">
    <location>
        <begin position="554"/>
        <end position="575"/>
    </location>
</feature>
<dbReference type="PROSITE" id="PS00211">
    <property type="entry name" value="ABC_TRANSPORTER_1"/>
    <property type="match status" value="1"/>
</dbReference>
<evidence type="ECO:0000256" key="4">
    <source>
        <dbReference type="ARBA" id="ARBA00022692"/>
    </source>
</evidence>
<feature type="region of interest" description="Disordered" evidence="10">
    <location>
        <begin position="646"/>
        <end position="698"/>
    </location>
</feature>
<dbReference type="EMBL" id="CAXDID020000052">
    <property type="protein sequence ID" value="CAL6005913.1"/>
    <property type="molecule type" value="Genomic_DNA"/>
</dbReference>
<keyword evidence="8 11" id="KW-1133">Transmembrane helix</keyword>
<comment type="similarity">
    <text evidence="2">Belongs to the ABC transporter superfamily. ABCA family.</text>
</comment>
<comment type="caution">
    <text evidence="13">The sequence shown here is derived from an EMBL/GenBank/DDBJ whole genome shotgun (WGS) entry which is preliminary data.</text>
</comment>
<reference evidence="13" key="1">
    <citation type="submission" date="2023-06" db="EMBL/GenBank/DDBJ databases">
        <authorList>
            <person name="Kurt Z."/>
        </authorList>
    </citation>
    <scope>NUCLEOTIDE SEQUENCE</scope>
</reference>
<dbReference type="EMBL" id="CATOUU010000517">
    <property type="protein sequence ID" value="CAI9932575.1"/>
    <property type="molecule type" value="Genomic_DNA"/>
</dbReference>
<accession>A0AA86TX22</accession>
<dbReference type="GO" id="GO:0016887">
    <property type="term" value="F:ATP hydrolysis activity"/>
    <property type="evidence" value="ECO:0007669"/>
    <property type="project" value="InterPro"/>
</dbReference>
<evidence type="ECO:0000256" key="9">
    <source>
        <dbReference type="ARBA" id="ARBA00023136"/>
    </source>
</evidence>
<dbReference type="SUPFAM" id="SSF52540">
    <property type="entry name" value="P-loop containing nucleoside triphosphate hydrolases"/>
    <property type="match status" value="1"/>
</dbReference>
<feature type="transmembrane region" description="Helical" evidence="11">
    <location>
        <begin position="357"/>
        <end position="376"/>
    </location>
</feature>
<dbReference type="Pfam" id="PF12698">
    <property type="entry name" value="ABC2_membrane_3"/>
    <property type="match status" value="1"/>
</dbReference>
<feature type="compositionally biased region" description="Polar residues" evidence="10">
    <location>
        <begin position="659"/>
        <end position="669"/>
    </location>
</feature>
<dbReference type="GO" id="GO:0016020">
    <property type="term" value="C:membrane"/>
    <property type="evidence" value="ECO:0007669"/>
    <property type="project" value="UniProtKB-SubCell"/>
</dbReference>
<dbReference type="FunFam" id="3.40.50.300:FF:000335">
    <property type="entry name" value="ATP binding cassette subfamily A member 5"/>
    <property type="match status" value="1"/>
</dbReference>
<evidence type="ECO:0000256" key="7">
    <source>
        <dbReference type="ARBA" id="ARBA00022840"/>
    </source>
</evidence>
<dbReference type="GO" id="GO:0005524">
    <property type="term" value="F:ATP binding"/>
    <property type="evidence" value="ECO:0007669"/>
    <property type="project" value="UniProtKB-KW"/>
</dbReference>
<evidence type="ECO:0000313" key="15">
    <source>
        <dbReference type="Proteomes" id="UP001642409"/>
    </source>
</evidence>
<feature type="transmembrane region" description="Helical" evidence="11">
    <location>
        <begin position="37"/>
        <end position="56"/>
    </location>
</feature>
<evidence type="ECO:0000256" key="8">
    <source>
        <dbReference type="ARBA" id="ARBA00022989"/>
    </source>
</evidence>
<evidence type="ECO:0000313" key="13">
    <source>
        <dbReference type="EMBL" id="CAI9932575.1"/>
    </source>
</evidence>
<proteinExistence type="inferred from homology"/>
<keyword evidence="3" id="KW-0813">Transport</keyword>
<dbReference type="SMART" id="SM00382">
    <property type="entry name" value="AAA"/>
    <property type="match status" value="1"/>
</dbReference>
<dbReference type="PANTHER" id="PTHR19229:SF36">
    <property type="entry name" value="ATP-BINDING CASSETTE SUB-FAMILY A MEMBER 2"/>
    <property type="match status" value="1"/>
</dbReference>
<keyword evidence="6" id="KW-0547">Nucleotide-binding</keyword>
<dbReference type="PROSITE" id="PS50893">
    <property type="entry name" value="ABC_TRANSPORTER_2"/>
    <property type="match status" value="1"/>
</dbReference>
<dbReference type="CDD" id="cd03263">
    <property type="entry name" value="ABC_subfamily_A"/>
    <property type="match status" value="1"/>
</dbReference>